<evidence type="ECO:0000313" key="14">
    <source>
        <dbReference type="EMBL" id="HIU33531.1"/>
    </source>
</evidence>
<dbReference type="Pfam" id="PF02163">
    <property type="entry name" value="Peptidase_M50"/>
    <property type="match status" value="2"/>
</dbReference>
<protein>
    <recommendedName>
        <fullName evidence="13">Peptidase M50 domain-containing protein</fullName>
    </recommendedName>
</protein>
<comment type="subcellular location">
    <subcellularLocation>
        <location evidence="2">Membrane</location>
        <topology evidence="2">Multi-pass membrane protein</topology>
    </subcellularLocation>
</comment>
<comment type="cofactor">
    <cofactor evidence="1">
        <name>Zn(2+)</name>
        <dbReference type="ChEBI" id="CHEBI:29105"/>
    </cofactor>
</comment>
<evidence type="ECO:0000256" key="11">
    <source>
        <dbReference type="ARBA" id="ARBA00023136"/>
    </source>
</evidence>
<feature type="transmembrane region" description="Helical" evidence="12">
    <location>
        <begin position="128"/>
        <end position="147"/>
    </location>
</feature>
<evidence type="ECO:0000256" key="7">
    <source>
        <dbReference type="ARBA" id="ARBA00022801"/>
    </source>
</evidence>
<keyword evidence="4" id="KW-0645">Protease</keyword>
<evidence type="ECO:0000256" key="1">
    <source>
        <dbReference type="ARBA" id="ARBA00001947"/>
    </source>
</evidence>
<dbReference type="GO" id="GO:0008237">
    <property type="term" value="F:metallopeptidase activity"/>
    <property type="evidence" value="ECO:0007669"/>
    <property type="project" value="UniProtKB-KW"/>
</dbReference>
<feature type="domain" description="Peptidase M50" evidence="13">
    <location>
        <begin position="47"/>
        <end position="111"/>
    </location>
</feature>
<dbReference type="AlphaFoldDB" id="A0A9D1IB11"/>
<dbReference type="EMBL" id="DVMU01000070">
    <property type="protein sequence ID" value="HIU33531.1"/>
    <property type="molecule type" value="Genomic_DNA"/>
</dbReference>
<reference evidence="14" key="1">
    <citation type="submission" date="2020-10" db="EMBL/GenBank/DDBJ databases">
        <authorList>
            <person name="Gilroy R."/>
        </authorList>
    </citation>
    <scope>NUCLEOTIDE SEQUENCE</scope>
    <source>
        <strain evidence="14">ChiHcec3-11533</strain>
    </source>
</reference>
<dbReference type="GO" id="GO:0016020">
    <property type="term" value="C:membrane"/>
    <property type="evidence" value="ECO:0007669"/>
    <property type="project" value="UniProtKB-SubCell"/>
</dbReference>
<comment type="caution">
    <text evidence="14">The sequence shown here is derived from an EMBL/GenBank/DDBJ whole genome shotgun (WGS) entry which is preliminary data.</text>
</comment>
<gene>
    <name evidence="14" type="ORF">IAB02_03125</name>
</gene>
<feature type="transmembrane region" description="Helical" evidence="12">
    <location>
        <begin position="168"/>
        <end position="191"/>
    </location>
</feature>
<comment type="similarity">
    <text evidence="3">Belongs to the peptidase M50B family.</text>
</comment>
<evidence type="ECO:0000256" key="6">
    <source>
        <dbReference type="ARBA" id="ARBA00022723"/>
    </source>
</evidence>
<evidence type="ECO:0000256" key="5">
    <source>
        <dbReference type="ARBA" id="ARBA00022692"/>
    </source>
</evidence>
<evidence type="ECO:0000256" key="3">
    <source>
        <dbReference type="ARBA" id="ARBA00007931"/>
    </source>
</evidence>
<keyword evidence="6" id="KW-0479">Metal-binding</keyword>
<evidence type="ECO:0000256" key="2">
    <source>
        <dbReference type="ARBA" id="ARBA00004141"/>
    </source>
</evidence>
<dbReference type="PANTHER" id="PTHR39188">
    <property type="entry name" value="MEMBRANE-ASSOCIATED ZINC METALLOPROTEASE M50B"/>
    <property type="match status" value="1"/>
</dbReference>
<keyword evidence="8" id="KW-0862">Zinc</keyword>
<keyword evidence="5 12" id="KW-0812">Transmembrane</keyword>
<reference evidence="14" key="2">
    <citation type="journal article" date="2021" name="PeerJ">
        <title>Extensive microbial diversity within the chicken gut microbiome revealed by metagenomics and culture.</title>
        <authorList>
            <person name="Gilroy R."/>
            <person name="Ravi A."/>
            <person name="Getino M."/>
            <person name="Pursley I."/>
            <person name="Horton D.L."/>
            <person name="Alikhan N.F."/>
            <person name="Baker D."/>
            <person name="Gharbi K."/>
            <person name="Hall N."/>
            <person name="Watson M."/>
            <person name="Adriaenssens E.M."/>
            <person name="Foster-Nyarko E."/>
            <person name="Jarju S."/>
            <person name="Secka A."/>
            <person name="Antonio M."/>
            <person name="Oren A."/>
            <person name="Chaudhuri R.R."/>
            <person name="La Ragione R."/>
            <person name="Hildebrand F."/>
            <person name="Pallen M.J."/>
        </authorList>
    </citation>
    <scope>NUCLEOTIDE SEQUENCE</scope>
    <source>
        <strain evidence="14">ChiHcec3-11533</strain>
    </source>
</reference>
<feature type="domain" description="Peptidase M50" evidence="13">
    <location>
        <begin position="116"/>
        <end position="180"/>
    </location>
</feature>
<dbReference type="Proteomes" id="UP000824072">
    <property type="component" value="Unassembled WGS sequence"/>
</dbReference>
<evidence type="ECO:0000256" key="12">
    <source>
        <dbReference type="SAM" id="Phobius"/>
    </source>
</evidence>
<accession>A0A9D1IB11</accession>
<dbReference type="GO" id="GO:0046872">
    <property type="term" value="F:metal ion binding"/>
    <property type="evidence" value="ECO:0007669"/>
    <property type="project" value="UniProtKB-KW"/>
</dbReference>
<evidence type="ECO:0000256" key="10">
    <source>
        <dbReference type="ARBA" id="ARBA00023049"/>
    </source>
</evidence>
<organism evidence="14 15">
    <name type="scientific">Candidatus Pullichristensenella excrementigallinarum</name>
    <dbReference type="NCBI Taxonomy" id="2840907"/>
    <lineage>
        <taxon>Bacteria</taxon>
        <taxon>Bacillati</taxon>
        <taxon>Bacillota</taxon>
        <taxon>Clostridia</taxon>
        <taxon>Candidatus Pullichristensenella</taxon>
    </lineage>
</organism>
<feature type="transmembrane region" description="Helical" evidence="12">
    <location>
        <begin position="97"/>
        <end position="122"/>
    </location>
</feature>
<dbReference type="InterPro" id="IPR008915">
    <property type="entry name" value="Peptidase_M50"/>
</dbReference>
<dbReference type="GO" id="GO:0006508">
    <property type="term" value="P:proteolysis"/>
    <property type="evidence" value="ECO:0007669"/>
    <property type="project" value="UniProtKB-KW"/>
</dbReference>
<proteinExistence type="inferred from homology"/>
<evidence type="ECO:0000313" key="15">
    <source>
        <dbReference type="Proteomes" id="UP000824072"/>
    </source>
</evidence>
<name>A0A9D1IB11_9FIRM</name>
<keyword evidence="10" id="KW-0482">Metalloprotease</keyword>
<evidence type="ECO:0000259" key="13">
    <source>
        <dbReference type="Pfam" id="PF02163"/>
    </source>
</evidence>
<evidence type="ECO:0000256" key="9">
    <source>
        <dbReference type="ARBA" id="ARBA00022989"/>
    </source>
</evidence>
<dbReference type="PANTHER" id="PTHR39188:SF3">
    <property type="entry name" value="STAGE IV SPORULATION PROTEIN FB"/>
    <property type="match status" value="1"/>
</dbReference>
<keyword evidence="7" id="KW-0378">Hydrolase</keyword>
<sequence length="320" mass="34423">MAAATAPLRKGARGVWEEGERVRIRVHPLAPMLLPLGHALGLREELIAALLALALHEAAHLLAARLANARLEEFDVLPFGASIRLENLYGLSVAQQVVVALAGPAANALGVLLGAALAWWGLLKPEAMLYWVRANCMLGAFNLLPALPLDGGRALYGALSGKLGRSAALNLGIWMGRALAAALVAATIAGFLHTGRLNVLLVFIAIFLIAAGEKEREEAREGRALALIHRMRSVRSGTRVRAYAMDWREPALSAVRLLRAREETIFLVYREGKWIGTVDAEAISQVLLRGVSAGEITMGEIARPRDIPEARALPADSMDR</sequence>
<evidence type="ECO:0000256" key="4">
    <source>
        <dbReference type="ARBA" id="ARBA00022670"/>
    </source>
</evidence>
<feature type="transmembrane region" description="Helical" evidence="12">
    <location>
        <begin position="197"/>
        <end position="213"/>
    </location>
</feature>
<evidence type="ECO:0000256" key="8">
    <source>
        <dbReference type="ARBA" id="ARBA00022833"/>
    </source>
</evidence>
<keyword evidence="11 12" id="KW-0472">Membrane</keyword>
<keyword evidence="9 12" id="KW-1133">Transmembrane helix</keyword>